<evidence type="ECO:0000256" key="5">
    <source>
        <dbReference type="SAM" id="Phobius"/>
    </source>
</evidence>
<evidence type="ECO:0000256" key="4">
    <source>
        <dbReference type="ARBA" id="ARBA00023136"/>
    </source>
</evidence>
<dbReference type="SUPFAM" id="SSF53474">
    <property type="entry name" value="alpha/beta-Hydrolases"/>
    <property type="match status" value="1"/>
</dbReference>
<dbReference type="Pfam" id="PF12146">
    <property type="entry name" value="Hydrolase_4"/>
    <property type="match status" value="1"/>
</dbReference>
<proteinExistence type="evidence at transcript level"/>
<dbReference type="PANTHER" id="PTHR11614">
    <property type="entry name" value="PHOSPHOLIPASE-RELATED"/>
    <property type="match status" value="1"/>
</dbReference>
<dbReference type="InterPro" id="IPR022742">
    <property type="entry name" value="Hydrolase_4"/>
</dbReference>
<feature type="domain" description="Serine aminopeptidase S33" evidence="7">
    <location>
        <begin position="152"/>
        <end position="409"/>
    </location>
</feature>
<dbReference type="EMBL" id="IACT01008148">
    <property type="protein sequence ID" value="LAC27260.1"/>
    <property type="molecule type" value="mRNA"/>
</dbReference>
<accession>A0A6A7G919</accession>
<keyword evidence="4 5" id="KW-0472">Membrane</keyword>
<reference evidence="8" key="1">
    <citation type="submission" date="2017-11" db="EMBL/GenBank/DDBJ databases">
        <title>The sensing device of the deep-sea amphipod.</title>
        <authorList>
            <person name="Kobayashi H."/>
            <person name="Nagahama T."/>
            <person name="Arai W."/>
            <person name="Sasagawa Y."/>
            <person name="Umeda M."/>
            <person name="Hayashi T."/>
            <person name="Nikaido I."/>
            <person name="Watanabe H."/>
            <person name="Oguri K."/>
            <person name="Kitazato H."/>
            <person name="Fujioka K."/>
            <person name="Kido Y."/>
            <person name="Takami H."/>
        </authorList>
    </citation>
    <scope>NUCLEOTIDE SEQUENCE</scope>
    <source>
        <tissue evidence="8">Whole body</tissue>
    </source>
</reference>
<name>A0A6A7G919_9CRUS</name>
<dbReference type="GO" id="GO:0016020">
    <property type="term" value="C:membrane"/>
    <property type="evidence" value="ECO:0007669"/>
    <property type="project" value="UniProtKB-SubCell"/>
</dbReference>
<keyword evidence="3 5" id="KW-1133">Transmembrane helix</keyword>
<evidence type="ECO:0000256" key="1">
    <source>
        <dbReference type="ARBA" id="ARBA00004141"/>
    </source>
</evidence>
<dbReference type="InterPro" id="IPR007829">
    <property type="entry name" value="TM2"/>
</dbReference>
<dbReference type="Pfam" id="PF05154">
    <property type="entry name" value="TM2"/>
    <property type="match status" value="1"/>
</dbReference>
<sequence length="430" mass="48710">MAELLSDHTPLMTKREKLLVTQSFSSIKWSTNKSLILAYILWLPPFGLFGFHNFYLNRKEQGFAFLFTGGLLGIGWIIDFFRLPSLLTTANIVLATNTGAQRREVAEALPYLVDPPRGSEISYANVVERKELWENGRGLQLFTHCWLPKEEEPKAIIFQCVGYAYYNSWLPSLFARKLASNGFAVYGIDYEGQGLSDGLNGYIPNFDTLISDCDRYFGQIALKYPNLKKFLLGESMGGAVALLLHFRDKDRKTEATSDESKQDETYSVRYDGAVLLAPMVKISDRVRPPAFVVNILVHLAKFIPKSPITPSKDLTELCFHDQQIVAEERENPLLYKLKPRLASALSLLNASTFCEENFEKVEFPFLVLHGEEDQVTEPSVSQTLYEKASSGDKGIKLYPEQWHALLFEPKAEEVSADIIEWFEAQTSTKD</sequence>
<feature type="transmembrane region" description="Helical" evidence="5">
    <location>
        <begin position="36"/>
        <end position="56"/>
    </location>
</feature>
<comment type="subcellular location">
    <subcellularLocation>
        <location evidence="1">Membrane</location>
        <topology evidence="1">Multi-pass membrane protein</topology>
    </subcellularLocation>
</comment>
<dbReference type="InterPro" id="IPR051044">
    <property type="entry name" value="MAG_DAG_Lipase"/>
</dbReference>
<evidence type="ECO:0000259" key="6">
    <source>
        <dbReference type="Pfam" id="PF05154"/>
    </source>
</evidence>
<keyword evidence="2 5" id="KW-0812">Transmembrane</keyword>
<feature type="domain" description="TM2" evidence="6">
    <location>
        <begin position="32"/>
        <end position="81"/>
    </location>
</feature>
<evidence type="ECO:0000256" key="2">
    <source>
        <dbReference type="ARBA" id="ARBA00022692"/>
    </source>
</evidence>
<dbReference type="AlphaFoldDB" id="A0A6A7G919"/>
<evidence type="ECO:0000256" key="3">
    <source>
        <dbReference type="ARBA" id="ARBA00022989"/>
    </source>
</evidence>
<protein>
    <submittedName>
        <fullName evidence="8">Caffeoylshikimate esterase</fullName>
    </submittedName>
</protein>
<organism evidence="8">
    <name type="scientific">Hirondellea gigas</name>
    <dbReference type="NCBI Taxonomy" id="1518452"/>
    <lineage>
        <taxon>Eukaryota</taxon>
        <taxon>Metazoa</taxon>
        <taxon>Ecdysozoa</taxon>
        <taxon>Arthropoda</taxon>
        <taxon>Crustacea</taxon>
        <taxon>Multicrustacea</taxon>
        <taxon>Malacostraca</taxon>
        <taxon>Eumalacostraca</taxon>
        <taxon>Peracarida</taxon>
        <taxon>Amphipoda</taxon>
        <taxon>Amphilochidea</taxon>
        <taxon>Lysianassida</taxon>
        <taxon>Lysianassidira</taxon>
        <taxon>Lysianassoidea</taxon>
        <taxon>Lysianassidae</taxon>
        <taxon>Hirondellea</taxon>
    </lineage>
</organism>
<feature type="transmembrane region" description="Helical" evidence="5">
    <location>
        <begin position="63"/>
        <end position="81"/>
    </location>
</feature>
<dbReference type="Gene3D" id="3.40.50.1820">
    <property type="entry name" value="alpha/beta hydrolase"/>
    <property type="match status" value="1"/>
</dbReference>
<evidence type="ECO:0000259" key="7">
    <source>
        <dbReference type="Pfam" id="PF12146"/>
    </source>
</evidence>
<evidence type="ECO:0000313" key="8">
    <source>
        <dbReference type="EMBL" id="LAC27260.1"/>
    </source>
</evidence>
<dbReference type="InterPro" id="IPR029058">
    <property type="entry name" value="AB_hydrolase_fold"/>
</dbReference>